<organism evidence="1 2">
    <name type="scientific">Candidatus Carsonella ruddii CE isolate Thao2000</name>
    <dbReference type="NCBI Taxonomy" id="1202536"/>
    <lineage>
        <taxon>Bacteria</taxon>
        <taxon>Pseudomonadati</taxon>
        <taxon>Pseudomonadota</taxon>
        <taxon>Gammaproteobacteria</taxon>
        <taxon>Oceanospirillales</taxon>
        <taxon>Halomonadaceae</taxon>
        <taxon>Zymobacter group</taxon>
        <taxon>Candidatus Carsonella</taxon>
    </lineage>
</organism>
<dbReference type="PATRIC" id="fig|1202536.3.peg.19"/>
<dbReference type="EMBL" id="CP003541">
    <property type="protein sequence ID" value="AFP83494.1"/>
    <property type="molecule type" value="Genomic_DNA"/>
</dbReference>
<dbReference type="STRING" id="1202536.A33U_020"/>
<keyword evidence="1" id="KW-0251">Elongation factor</keyword>
<evidence type="ECO:0000313" key="1">
    <source>
        <dbReference type="EMBL" id="AFP83494.1"/>
    </source>
</evidence>
<proteinExistence type="predicted"/>
<protein>
    <submittedName>
        <fullName evidence="1">Putative elongation factor EF-Ts</fullName>
    </submittedName>
</protein>
<dbReference type="KEGG" id="cru:A33U_020"/>
<dbReference type="AlphaFoldDB" id="J7GSQ5"/>
<accession>J7GSQ5</accession>
<dbReference type="OrthoDB" id="6184337at2"/>
<dbReference type="GO" id="GO:0003746">
    <property type="term" value="F:translation elongation factor activity"/>
    <property type="evidence" value="ECO:0007669"/>
    <property type="project" value="UniProtKB-KW"/>
</dbReference>
<sequence length="208" mass="25491">MNILLLKKLKNKFNFSLGKCKKILEINNWNFNSSITYIKNLFINKDNFYKYYNILNVYKNDILYIIKIKFNSILLIKSNIFNNFKKKINNLDFIFKEKIFNELKLLSISLNENIFLEKFFMFKINDKYSYYNHNNIFFCLIKFNCLNNKNICYHLISIISLYLNKYKCKFSLLEQKFIKNNNIILKNILKNNILYFFIINNKFKFIYE</sequence>
<evidence type="ECO:0000313" key="2">
    <source>
        <dbReference type="Proteomes" id="UP000003932"/>
    </source>
</evidence>
<keyword evidence="1" id="KW-0648">Protein biosynthesis</keyword>
<dbReference type="Proteomes" id="UP000003932">
    <property type="component" value="Chromosome"/>
</dbReference>
<reference evidence="1 2" key="1">
    <citation type="journal article" date="2012" name="Mol. Biol. Evol.">
        <title>Genome reduction and co-evolution between the primary and secondary bacterial symbionts of psyllids.</title>
        <authorList>
            <person name="Sloan D.B."/>
            <person name="Moran N.A."/>
        </authorList>
    </citation>
    <scope>NUCLEOTIDE SEQUENCE [LARGE SCALE GENOMIC DNA]</scope>
    <source>
        <strain evidence="1 2">CE</strain>
    </source>
</reference>
<dbReference type="HOGENOM" id="CLU_1318964_0_0_6"/>
<name>J7GSQ5_CARRU</name>
<dbReference type="RefSeq" id="WP_014886795.1">
    <property type="nucleotide sequence ID" value="NC_018414.1"/>
</dbReference>
<gene>
    <name evidence="1" type="primary">tsf</name>
    <name evidence="1" type="ORF">A33U_020</name>
</gene>